<evidence type="ECO:0000256" key="2">
    <source>
        <dbReference type="ARBA" id="ARBA00004463"/>
    </source>
</evidence>
<reference evidence="16" key="2">
    <citation type="submission" date="2021-12" db="EMBL/GenBank/DDBJ databases">
        <title>Resequencing data analysis of finger millet.</title>
        <authorList>
            <person name="Hatakeyama M."/>
            <person name="Aluri S."/>
            <person name="Balachadran M.T."/>
            <person name="Sivarajan S.R."/>
            <person name="Poveda L."/>
            <person name="Shimizu-Inatsugi R."/>
            <person name="Schlapbach R."/>
            <person name="Sreeman S.M."/>
            <person name="Shimizu K.K."/>
        </authorList>
    </citation>
    <scope>NUCLEOTIDE SEQUENCE</scope>
</reference>
<feature type="domain" description="TNase-like" evidence="14">
    <location>
        <begin position="9"/>
        <end position="148"/>
    </location>
</feature>
<evidence type="ECO:0000313" key="16">
    <source>
        <dbReference type="EMBL" id="GJM85752.1"/>
    </source>
</evidence>
<evidence type="ECO:0000256" key="5">
    <source>
        <dbReference type="ARBA" id="ARBA00022553"/>
    </source>
</evidence>
<evidence type="ECO:0000256" key="4">
    <source>
        <dbReference type="ARBA" id="ARBA00022490"/>
    </source>
</evidence>
<keyword evidence="5" id="KW-0597">Phosphoprotein</keyword>
<protein>
    <recommendedName>
        <fullName evidence="11">Ribonuclease</fullName>
    </recommendedName>
</protein>
<dbReference type="FunFam" id="2.40.50.90:FF:000011">
    <property type="entry name" value="Ribonuclease"/>
    <property type="match status" value="1"/>
</dbReference>
<name>A0AAV5BJW4_ELECO</name>
<feature type="domain" description="TNase-like" evidence="14">
    <location>
        <begin position="848"/>
        <end position="962"/>
    </location>
</feature>
<feature type="domain" description="TNase-like" evidence="14">
    <location>
        <begin position="377"/>
        <end position="553"/>
    </location>
</feature>
<organism evidence="16 17">
    <name type="scientific">Eleusine coracana subsp. coracana</name>
    <dbReference type="NCBI Taxonomy" id="191504"/>
    <lineage>
        <taxon>Eukaryota</taxon>
        <taxon>Viridiplantae</taxon>
        <taxon>Streptophyta</taxon>
        <taxon>Embryophyta</taxon>
        <taxon>Tracheophyta</taxon>
        <taxon>Spermatophyta</taxon>
        <taxon>Magnoliopsida</taxon>
        <taxon>Liliopsida</taxon>
        <taxon>Poales</taxon>
        <taxon>Poaceae</taxon>
        <taxon>PACMAD clade</taxon>
        <taxon>Chloridoideae</taxon>
        <taxon>Cynodonteae</taxon>
        <taxon>Eleusininae</taxon>
        <taxon>Eleusine</taxon>
    </lineage>
</organism>
<dbReference type="InterPro" id="IPR016685">
    <property type="entry name" value="Silence_cplx_Nase-comp_TudorSN"/>
</dbReference>
<dbReference type="GO" id="GO:0010494">
    <property type="term" value="C:cytoplasmic stress granule"/>
    <property type="evidence" value="ECO:0007669"/>
    <property type="project" value="UniProtKB-ARBA"/>
</dbReference>
<sequence>MASNTGASGWLRGKVKAVTSGDCLLIMGSTKAEIPPEKSITLSYLMAPRLARRGGVDEPFAWESREFLRKLCIGKEVTFRVDYTAPNIGREFGTVYLGDKNVAYSVVSAGWARVKEQGPKGGEQSPYLSELLRLEEVAKQQGLGRWSKEPGAAEESIRDLPPSAIGEASGFDAKGFAVANKGKSLEAIVEQVRDGSTVRVYLLPSFQFVQIYVAGVQAPSMGRRSSIPNVVVTTESTAESANGEDSEGTPAQLTTAQRLAASAAATEVPPDRFGREAKHFTETRVLNRDVRIVVEGTDSFSNIIASVYYPDGETAKDLALELVENGLAKYVEWSANMLDVEVKIKLKNAELQAKKDQLRIWTGFKPPVTNSKPIHDQKFTGKVVEVVSGDCIVVADDAAPYGSPSAERRVNLSSIRAPKLGNPRRDDNKPQKFAREAKEFLRTRLIGKQVTVEMEYSRRISTMDGQNVAPTTSSADTRVLDYGSVFLGTPSKADGDDPSSASQAGVNVAELLLSRGFAETSKHRDYEERSHYYDALLAAESRAEKAKKGMHSGKDCPVMHITDLTTVSAKKAKDFLPFLQRNKRHSAIVEYVFSGHRFKLTIPKETCSIAFSFSGVRCPGKGEPYSDEAIALMRRRVLQRDVEIEVEAVDRTGTFLGSLWESRTNMASVLLEAGLAKLSSFGLDRIPDANILTRAEQSAKQQKLKIWENYVEGEEVSNGSTHESKQKEILKVTVTEVLGGGKFYVQTAGDQRVASVQQQLASLKLKDAPVIGAFNPVKGEIVLAQFSLDNSWNRAMIVNGPRAVESPNDKYEVFYIDYGNQEVIPYSHIRPADPSVSASPALAQLCSLAFIKVPNLEDDFGHEAAEYLSECLLGSSKQYRAMIEERDTSGGKSKGQGTGNVLIVTLVDAETETSINATMLEEGLARLERSKRWDTRERKTALQNLEQFQEKAKKERLRIWQYGDVESDEEEQAPAGRKPGGRR</sequence>
<keyword evidence="17" id="KW-1185">Reference proteome</keyword>
<dbReference type="GO" id="GO:0005783">
    <property type="term" value="C:endoplasmic reticulum"/>
    <property type="evidence" value="ECO:0007669"/>
    <property type="project" value="UniProtKB-SubCell"/>
</dbReference>
<evidence type="ECO:0000256" key="11">
    <source>
        <dbReference type="PIRNR" id="PIRNR017179"/>
    </source>
</evidence>
<keyword evidence="9" id="KW-0256">Endoplasmic reticulum</keyword>
<evidence type="ECO:0000256" key="12">
    <source>
        <dbReference type="SAM" id="MobiDB-lite"/>
    </source>
</evidence>
<dbReference type="GO" id="GO:0003729">
    <property type="term" value="F:mRNA binding"/>
    <property type="evidence" value="ECO:0007669"/>
    <property type="project" value="UniProtKB-ARBA"/>
</dbReference>
<dbReference type="PROSITE" id="PS50830">
    <property type="entry name" value="TNASE_3"/>
    <property type="match status" value="5"/>
</dbReference>
<evidence type="ECO:0000256" key="6">
    <source>
        <dbReference type="ARBA" id="ARBA00022722"/>
    </source>
</evidence>
<dbReference type="Gene3D" id="2.30.30.140">
    <property type="match status" value="1"/>
</dbReference>
<dbReference type="SMART" id="SM00333">
    <property type="entry name" value="TUDOR"/>
    <property type="match status" value="1"/>
</dbReference>
<dbReference type="InterPro" id="IPR016071">
    <property type="entry name" value="Staphylococal_nuclease_OB-fold"/>
</dbReference>
<dbReference type="FunFam" id="2.40.50.90:FF:000010">
    <property type="entry name" value="Ribonuclease"/>
    <property type="match status" value="1"/>
</dbReference>
<dbReference type="GO" id="GO:0016787">
    <property type="term" value="F:hydrolase activity"/>
    <property type="evidence" value="ECO:0007669"/>
    <property type="project" value="UniProtKB-KW"/>
</dbReference>
<keyword evidence="6" id="KW-0540">Nuclease</keyword>
<evidence type="ECO:0000259" key="14">
    <source>
        <dbReference type="PROSITE" id="PS50830"/>
    </source>
</evidence>
<dbReference type="Pfam" id="PF00567">
    <property type="entry name" value="TUDOR"/>
    <property type="match status" value="1"/>
</dbReference>
<keyword evidence="10" id="KW-0007">Acetylation</keyword>
<dbReference type="GO" id="GO:0006397">
    <property type="term" value="P:mRNA processing"/>
    <property type="evidence" value="ECO:0007669"/>
    <property type="project" value="UniProtKB-ARBA"/>
</dbReference>
<dbReference type="CDD" id="cd20443">
    <property type="entry name" value="Tudor_AtTudor1-like"/>
    <property type="match status" value="1"/>
</dbReference>
<feature type="domain" description="TNase-like" evidence="14">
    <location>
        <begin position="583"/>
        <end position="709"/>
    </location>
</feature>
<dbReference type="GO" id="GO:0010372">
    <property type="term" value="P:positive regulation of gibberellin biosynthetic process"/>
    <property type="evidence" value="ECO:0007669"/>
    <property type="project" value="UniProtKB-ARBA"/>
</dbReference>
<dbReference type="FunFam" id="2.30.30.140:FF:000018">
    <property type="entry name" value="Serine/threonine-protein kinase 31"/>
    <property type="match status" value="1"/>
</dbReference>
<dbReference type="GO" id="GO:0048471">
    <property type="term" value="C:perinuclear region of cytoplasm"/>
    <property type="evidence" value="ECO:0007669"/>
    <property type="project" value="UniProtKB-SubCell"/>
</dbReference>
<evidence type="ECO:0000256" key="7">
    <source>
        <dbReference type="ARBA" id="ARBA00022737"/>
    </source>
</evidence>
<dbReference type="SUPFAM" id="SSF63748">
    <property type="entry name" value="Tudor/PWWP/MBT"/>
    <property type="match status" value="1"/>
</dbReference>
<keyword evidence="4 11" id="KW-0963">Cytoplasm</keyword>
<dbReference type="PANTHER" id="PTHR12302:SF2">
    <property type="entry name" value="STAPHYLOCOCCAL NUCLEASE DOMAIN-CONTAINING PROTEIN 1"/>
    <property type="match status" value="1"/>
</dbReference>
<evidence type="ECO:0000256" key="1">
    <source>
        <dbReference type="ARBA" id="ARBA00004240"/>
    </source>
</evidence>
<dbReference type="InterPro" id="IPR002999">
    <property type="entry name" value="Tudor"/>
</dbReference>
<dbReference type="AlphaFoldDB" id="A0AAV5BJW4"/>
<dbReference type="EMBL" id="BQKI01000001">
    <property type="protein sequence ID" value="GJM85752.1"/>
    <property type="molecule type" value="Genomic_DNA"/>
</dbReference>
<proteinExistence type="predicted"/>
<comment type="function">
    <text evidence="11">Cytoprotective ribonuclease (RNase) required for resistance to abiotic stresses, acting as a positive regulator of mRNA decapping during stress.</text>
</comment>
<evidence type="ECO:0000256" key="10">
    <source>
        <dbReference type="ARBA" id="ARBA00022990"/>
    </source>
</evidence>
<dbReference type="PROSITE" id="PS50304">
    <property type="entry name" value="TUDOR"/>
    <property type="match status" value="1"/>
</dbReference>
<evidence type="ECO:0000313" key="15">
    <source>
        <dbReference type="EMBL" id="GJM85124.1"/>
    </source>
</evidence>
<dbReference type="GO" id="GO:0031332">
    <property type="term" value="C:RNAi effector complex"/>
    <property type="evidence" value="ECO:0007669"/>
    <property type="project" value="InterPro"/>
</dbReference>
<dbReference type="InterPro" id="IPR047395">
    <property type="entry name" value="Tudor_AtTudor1-like"/>
</dbReference>
<evidence type="ECO:0000259" key="13">
    <source>
        <dbReference type="PROSITE" id="PS50304"/>
    </source>
</evidence>
<keyword evidence="7" id="KW-0677">Repeat</keyword>
<evidence type="ECO:0000256" key="8">
    <source>
        <dbReference type="ARBA" id="ARBA00022801"/>
    </source>
</evidence>
<dbReference type="GO" id="GO:0004518">
    <property type="term" value="F:nuclease activity"/>
    <property type="evidence" value="ECO:0007669"/>
    <property type="project" value="UniProtKB-KW"/>
</dbReference>
<dbReference type="FunFam" id="2.40.50.90:FF:000018">
    <property type="entry name" value="Ribonuclease"/>
    <property type="match status" value="1"/>
</dbReference>
<feature type="region of interest" description="Disordered" evidence="12">
    <location>
        <begin position="963"/>
        <end position="983"/>
    </location>
</feature>
<dbReference type="PANTHER" id="PTHR12302">
    <property type="entry name" value="EBNA2 BINDING PROTEIN P100"/>
    <property type="match status" value="1"/>
</dbReference>
<dbReference type="GO" id="GO:0000932">
    <property type="term" value="C:P-body"/>
    <property type="evidence" value="ECO:0007669"/>
    <property type="project" value="UniProtKB-ARBA"/>
</dbReference>
<comment type="subcellular location">
    <subcellularLocation>
        <location evidence="3">Cytoplasm</location>
        <location evidence="3">Perinuclear region</location>
    </subcellularLocation>
    <subcellularLocation>
        <location evidence="2">Cytoplasmic granule</location>
    </subcellularLocation>
    <subcellularLocation>
        <location evidence="1">Endoplasmic reticulum</location>
    </subcellularLocation>
</comment>
<reference evidence="16" key="1">
    <citation type="journal article" date="2018" name="DNA Res.">
        <title>Multiple hybrid de novo genome assembly of finger millet, an orphan allotetraploid crop.</title>
        <authorList>
            <person name="Hatakeyama M."/>
            <person name="Aluri S."/>
            <person name="Balachadran M.T."/>
            <person name="Sivarajan S.R."/>
            <person name="Patrignani A."/>
            <person name="Gruter S."/>
            <person name="Poveda L."/>
            <person name="Shimizu-Inatsugi R."/>
            <person name="Baeten J."/>
            <person name="Francoijs K.J."/>
            <person name="Nataraja K.N."/>
            <person name="Reddy Y.A.N."/>
            <person name="Phadnis S."/>
            <person name="Ravikumar R.L."/>
            <person name="Schlapbach R."/>
            <person name="Sreeman S.M."/>
            <person name="Shimizu K.K."/>
        </authorList>
    </citation>
    <scope>NUCLEOTIDE SEQUENCE</scope>
</reference>
<dbReference type="GO" id="GO:0009651">
    <property type="term" value="P:response to salt stress"/>
    <property type="evidence" value="ECO:0007669"/>
    <property type="project" value="UniProtKB-ARBA"/>
</dbReference>
<dbReference type="GO" id="GO:0031047">
    <property type="term" value="P:regulatory ncRNA-mediated gene silencing"/>
    <property type="evidence" value="ECO:0007669"/>
    <property type="project" value="UniProtKB-UniRule"/>
</dbReference>
<gene>
    <name evidence="16" type="primary">ga01548</name>
    <name evidence="15" type="synonym">ga00861</name>
    <name evidence="15" type="ORF">PR202_ga00861</name>
    <name evidence="16" type="ORF">PR202_ga01548</name>
</gene>
<dbReference type="Proteomes" id="UP001054889">
    <property type="component" value="Unassembled WGS sequence"/>
</dbReference>
<dbReference type="FunFam" id="2.40.50.90:FF:000015">
    <property type="entry name" value="Ribonuclease"/>
    <property type="match status" value="1"/>
</dbReference>
<feature type="domain" description="Tudor" evidence="13">
    <location>
        <begin position="775"/>
        <end position="839"/>
    </location>
</feature>
<dbReference type="InterPro" id="IPR035437">
    <property type="entry name" value="SNase_OB-fold_sf"/>
</dbReference>
<evidence type="ECO:0000313" key="17">
    <source>
        <dbReference type="Proteomes" id="UP001054889"/>
    </source>
</evidence>
<feature type="domain" description="TNase-like" evidence="14">
    <location>
        <begin position="183"/>
        <end position="363"/>
    </location>
</feature>
<dbReference type="SMART" id="SM00318">
    <property type="entry name" value="SNc"/>
    <property type="match status" value="4"/>
</dbReference>
<keyword evidence="8" id="KW-0378">Hydrolase</keyword>
<dbReference type="GO" id="GO:0006402">
    <property type="term" value="P:mRNA catabolic process"/>
    <property type="evidence" value="ECO:0007669"/>
    <property type="project" value="UniProtKB-UniRule"/>
</dbReference>
<comment type="caution">
    <text evidence="16">The sequence shown here is derived from an EMBL/GenBank/DDBJ whole genome shotgun (WGS) entry which is preliminary data.</text>
</comment>
<dbReference type="Gene3D" id="2.40.50.90">
    <property type="match status" value="5"/>
</dbReference>
<dbReference type="Pfam" id="PF00565">
    <property type="entry name" value="SNase"/>
    <property type="match status" value="5"/>
</dbReference>
<dbReference type="EMBL" id="BQKI01000001">
    <property type="protein sequence ID" value="GJM85124.1"/>
    <property type="molecule type" value="Genomic_DNA"/>
</dbReference>
<dbReference type="GO" id="GO:0034605">
    <property type="term" value="P:cellular response to heat"/>
    <property type="evidence" value="ECO:0007669"/>
    <property type="project" value="UniProtKB-ARBA"/>
</dbReference>
<dbReference type="GO" id="GO:0005635">
    <property type="term" value="C:nuclear envelope"/>
    <property type="evidence" value="ECO:0007669"/>
    <property type="project" value="UniProtKB-ARBA"/>
</dbReference>
<dbReference type="SUPFAM" id="SSF50199">
    <property type="entry name" value="Staphylococcal nuclease"/>
    <property type="match status" value="5"/>
</dbReference>
<dbReference type="PIRSF" id="PIRSF017179">
    <property type="entry name" value="RISC-Tudor-SN"/>
    <property type="match status" value="1"/>
</dbReference>
<dbReference type="GO" id="GO:0005829">
    <property type="term" value="C:cytosol"/>
    <property type="evidence" value="ECO:0007669"/>
    <property type="project" value="UniProtKB-UniRule"/>
</dbReference>
<evidence type="ECO:0000256" key="3">
    <source>
        <dbReference type="ARBA" id="ARBA00004556"/>
    </source>
</evidence>
<evidence type="ECO:0000256" key="9">
    <source>
        <dbReference type="ARBA" id="ARBA00022824"/>
    </source>
</evidence>
<accession>A0AAV5BJW4</accession>